<dbReference type="GO" id="GO:0016987">
    <property type="term" value="F:sigma factor activity"/>
    <property type="evidence" value="ECO:0007669"/>
    <property type="project" value="UniProtKB-KW"/>
</dbReference>
<dbReference type="Pfam" id="PF04542">
    <property type="entry name" value="Sigma70_r2"/>
    <property type="match status" value="1"/>
</dbReference>
<dbReference type="NCBIfam" id="TIGR02937">
    <property type="entry name" value="sigma70-ECF"/>
    <property type="match status" value="1"/>
</dbReference>
<dbReference type="InterPro" id="IPR014284">
    <property type="entry name" value="RNA_pol_sigma-70_dom"/>
</dbReference>
<evidence type="ECO:0000313" key="8">
    <source>
        <dbReference type="Proteomes" id="UP000239203"/>
    </source>
</evidence>
<dbReference type="Gene3D" id="1.10.10.10">
    <property type="entry name" value="Winged helix-like DNA-binding domain superfamily/Winged helix DNA-binding domain"/>
    <property type="match status" value="1"/>
</dbReference>
<dbReference type="InterPro" id="IPR013324">
    <property type="entry name" value="RNA_pol_sigma_r3/r4-like"/>
</dbReference>
<feature type="domain" description="RNA polymerase sigma factor 70 region 4 type 2" evidence="6">
    <location>
        <begin position="125"/>
        <end position="176"/>
    </location>
</feature>
<dbReference type="Gene3D" id="1.10.1740.10">
    <property type="match status" value="1"/>
</dbReference>
<dbReference type="InterPro" id="IPR039425">
    <property type="entry name" value="RNA_pol_sigma-70-like"/>
</dbReference>
<organism evidence="7 8">
    <name type="scientific">Actinokineospora auranticolor</name>
    <dbReference type="NCBI Taxonomy" id="155976"/>
    <lineage>
        <taxon>Bacteria</taxon>
        <taxon>Bacillati</taxon>
        <taxon>Actinomycetota</taxon>
        <taxon>Actinomycetes</taxon>
        <taxon>Pseudonocardiales</taxon>
        <taxon>Pseudonocardiaceae</taxon>
        <taxon>Actinokineospora</taxon>
    </lineage>
</organism>
<evidence type="ECO:0000259" key="5">
    <source>
        <dbReference type="Pfam" id="PF04542"/>
    </source>
</evidence>
<dbReference type="GO" id="GO:0003677">
    <property type="term" value="F:DNA binding"/>
    <property type="evidence" value="ECO:0007669"/>
    <property type="project" value="InterPro"/>
</dbReference>
<dbReference type="PANTHER" id="PTHR43133">
    <property type="entry name" value="RNA POLYMERASE ECF-TYPE SIGMA FACTO"/>
    <property type="match status" value="1"/>
</dbReference>
<dbReference type="SUPFAM" id="SSF88946">
    <property type="entry name" value="Sigma2 domain of RNA polymerase sigma factors"/>
    <property type="match status" value="1"/>
</dbReference>
<comment type="similarity">
    <text evidence="1">Belongs to the sigma-70 factor family. ECF subfamily.</text>
</comment>
<evidence type="ECO:0000256" key="2">
    <source>
        <dbReference type="ARBA" id="ARBA00023015"/>
    </source>
</evidence>
<dbReference type="Proteomes" id="UP000239203">
    <property type="component" value="Unassembled WGS sequence"/>
</dbReference>
<sequence length="183" mass="20082">MGASDRELWGRVVGGDQAAFEVLFQRHLGVVWNHGYRLTGSWDAAEDLASGAFLVAWRRRESAVVVGDSVVPWLLTVVGNLVREERRSLWRRGRVHRRVAQLPTSVDDHADDVVARLDARARVAAVAQAIGKLPAALRRVSELCLVGEVDTAAAAELLGVSETTVRVNLSRARARLRTMVGEQ</sequence>
<dbReference type="AlphaFoldDB" id="A0A2S6GXH0"/>
<evidence type="ECO:0000313" key="7">
    <source>
        <dbReference type="EMBL" id="PPK69861.1"/>
    </source>
</evidence>
<dbReference type="InterPro" id="IPR007627">
    <property type="entry name" value="RNA_pol_sigma70_r2"/>
</dbReference>
<dbReference type="Pfam" id="PF08281">
    <property type="entry name" value="Sigma70_r4_2"/>
    <property type="match status" value="1"/>
</dbReference>
<dbReference type="GO" id="GO:0006352">
    <property type="term" value="P:DNA-templated transcription initiation"/>
    <property type="evidence" value="ECO:0007669"/>
    <property type="project" value="InterPro"/>
</dbReference>
<reference evidence="7 8" key="1">
    <citation type="submission" date="2018-02" db="EMBL/GenBank/DDBJ databases">
        <title>Genomic Encyclopedia of Archaeal and Bacterial Type Strains, Phase II (KMG-II): from individual species to whole genera.</title>
        <authorList>
            <person name="Goeker M."/>
        </authorList>
    </citation>
    <scope>NUCLEOTIDE SEQUENCE [LARGE SCALE GENOMIC DNA]</scope>
    <source>
        <strain evidence="7 8">YU 961-1</strain>
    </source>
</reference>
<evidence type="ECO:0000259" key="6">
    <source>
        <dbReference type="Pfam" id="PF08281"/>
    </source>
</evidence>
<evidence type="ECO:0000256" key="3">
    <source>
        <dbReference type="ARBA" id="ARBA00023082"/>
    </source>
</evidence>
<feature type="domain" description="RNA polymerase sigma-70 region 2" evidence="5">
    <location>
        <begin position="23"/>
        <end position="92"/>
    </location>
</feature>
<evidence type="ECO:0000256" key="1">
    <source>
        <dbReference type="ARBA" id="ARBA00010641"/>
    </source>
</evidence>
<accession>A0A2S6GXH0</accession>
<dbReference type="SUPFAM" id="SSF88659">
    <property type="entry name" value="Sigma3 and sigma4 domains of RNA polymerase sigma factors"/>
    <property type="match status" value="1"/>
</dbReference>
<proteinExistence type="inferred from homology"/>
<dbReference type="InterPro" id="IPR013249">
    <property type="entry name" value="RNA_pol_sigma70_r4_t2"/>
</dbReference>
<evidence type="ECO:0000256" key="4">
    <source>
        <dbReference type="ARBA" id="ARBA00023163"/>
    </source>
</evidence>
<name>A0A2S6GXH0_9PSEU</name>
<dbReference type="InterPro" id="IPR013325">
    <property type="entry name" value="RNA_pol_sigma_r2"/>
</dbReference>
<keyword evidence="4" id="KW-0804">Transcription</keyword>
<dbReference type="EMBL" id="PTIX01000003">
    <property type="protein sequence ID" value="PPK69861.1"/>
    <property type="molecule type" value="Genomic_DNA"/>
</dbReference>
<dbReference type="PANTHER" id="PTHR43133:SF25">
    <property type="entry name" value="RNA POLYMERASE SIGMA FACTOR RFAY-RELATED"/>
    <property type="match status" value="1"/>
</dbReference>
<keyword evidence="8" id="KW-1185">Reference proteome</keyword>
<protein>
    <submittedName>
        <fullName evidence="7">RNA polymerase sigma-70 factor (ECF subfamily)</fullName>
    </submittedName>
</protein>
<comment type="caution">
    <text evidence="7">The sequence shown here is derived from an EMBL/GenBank/DDBJ whole genome shotgun (WGS) entry which is preliminary data.</text>
</comment>
<keyword evidence="2" id="KW-0805">Transcription regulation</keyword>
<dbReference type="InterPro" id="IPR036388">
    <property type="entry name" value="WH-like_DNA-bd_sf"/>
</dbReference>
<gene>
    <name evidence="7" type="ORF">CLV40_103471</name>
</gene>
<keyword evidence="3" id="KW-0731">Sigma factor</keyword>